<proteinExistence type="evidence at transcript level"/>
<reference evidence="1" key="2">
    <citation type="submission" date="2012-01" db="EMBL/GenBank/DDBJ databases">
        <authorList>
            <person name="Kleemann D."/>
        </authorList>
    </citation>
    <scope>NUCLEOTIDE SEQUENCE</scope>
    <source>
        <strain evidence="1">IMI349063A</strain>
        <tissue evidence="1">Infected leaf material</tissue>
    </source>
</reference>
<feature type="non-terminal residue" evidence="1">
    <location>
        <position position="56"/>
    </location>
</feature>
<protein>
    <submittedName>
        <fullName evidence="1">EC66 protein</fullName>
    </submittedName>
</protein>
<name>I2G7E6_9PEZI</name>
<accession>I2G7E6</accession>
<dbReference type="AlphaFoldDB" id="I2G7E6"/>
<dbReference type="EMBL" id="HE651229">
    <property type="protein sequence ID" value="CCF70948.1"/>
    <property type="molecule type" value="mRNA"/>
</dbReference>
<evidence type="ECO:0000313" key="1">
    <source>
        <dbReference type="EMBL" id="CCF70948.1"/>
    </source>
</evidence>
<gene>
    <name evidence="1" type="primary">EC66</name>
</gene>
<organism evidence="1">
    <name type="scientific">Colletotrichum higginsianum</name>
    <dbReference type="NCBI Taxonomy" id="80884"/>
    <lineage>
        <taxon>Eukaryota</taxon>
        <taxon>Fungi</taxon>
        <taxon>Dikarya</taxon>
        <taxon>Ascomycota</taxon>
        <taxon>Pezizomycotina</taxon>
        <taxon>Sordariomycetes</taxon>
        <taxon>Hypocreomycetidae</taxon>
        <taxon>Glomerellales</taxon>
        <taxon>Glomerellaceae</taxon>
        <taxon>Colletotrichum</taxon>
        <taxon>Colletotrichum destructivum species complex</taxon>
    </lineage>
</organism>
<reference evidence="1" key="1">
    <citation type="journal article" date="2012" name="PLoS Pathog.">
        <title>Sequential delivery of host-induced virulence effectors by appressoria and intracellular hyphae of the phytopathogen Colletotrichum higginsianum.</title>
        <authorList>
            <person name="Kleemann J."/>
            <person name="Rincon-Rivera L.J."/>
            <person name="Takahara H."/>
            <person name="Neumann U."/>
            <person name="van Themaat E.V.L."/>
            <person name="van der Does H.C."/>
            <person name="Hacquard S."/>
            <person name="Stueber K."/>
            <person name="Will I."/>
            <person name="Schmalenbach W."/>
            <person name="Schmelzer E."/>
            <person name="O'Connell R."/>
        </authorList>
    </citation>
    <scope>NUCLEOTIDE SEQUENCE</scope>
    <source>
        <strain evidence="1">IMI349063A</strain>
        <tissue evidence="1">Infected leaf material</tissue>
    </source>
</reference>
<sequence>MSRFNIGRAGIAVLVLADTGRAGLLRHSKDNIANGDGVVFGPGLASWPMDAGVRKD</sequence>